<sequence>MPEPSTKKRKQTSTEAHVELPAKKAKKEKREKKDKGKAKDTEFHVVKTSLIVSIPPVFAGNPRAGVEEMLDSMVMRYIPALQGVVLSHSNLRFLNDKATVKYDCPYLNCSVEFDATVWSPRVGMKLVGKVNLCSPDHVSLLLHRTFNVSIPRHHIPKGEWEFEYGPAENDPEFGPEASAEADVTEEGTTGQAEGGGGGKWVHHSTNEKLGGSDGYLEFTVIGLTIANEMLSLLGSLQEDPFSPEHRPESGAAAKTESEMDDIEVQHEVEPKEDEEEEEGDSDDDTFKTLGKMTDEVAVAEAAKRAAEAAALAEKEKKRKRKAEKAEGKKQKRMKS</sequence>
<dbReference type="PANTHER" id="PTHR12709:SF5">
    <property type="entry name" value="DNA-DIRECTED RNA POLYMERASE I SUBUNIT RPA43"/>
    <property type="match status" value="1"/>
</dbReference>
<evidence type="ECO:0000256" key="1">
    <source>
        <dbReference type="ARBA" id="ARBA00004123"/>
    </source>
</evidence>
<feature type="region of interest" description="Disordered" evidence="5">
    <location>
        <begin position="168"/>
        <end position="204"/>
    </location>
</feature>
<dbReference type="InterPro" id="IPR041178">
    <property type="entry name" value="RPA43_OB"/>
</dbReference>
<keyword evidence="4" id="KW-0539">Nucleus</keyword>
<dbReference type="InterPro" id="IPR036898">
    <property type="entry name" value="RNA_pol_Rpb7-like_N_sf"/>
</dbReference>
<keyword evidence="8" id="KW-1185">Reference proteome</keyword>
<evidence type="ECO:0000259" key="6">
    <source>
        <dbReference type="Pfam" id="PF17875"/>
    </source>
</evidence>
<dbReference type="OrthoDB" id="10250504at2759"/>
<protein>
    <submittedName>
        <fullName evidence="7">SHS2 domain found in N terminus of Rpb7p/Rpc25p/MJ0397</fullName>
    </submittedName>
</protein>
<comment type="caution">
    <text evidence="7">The sequence shown here is derived from an EMBL/GenBank/DDBJ whole genome shotgun (WGS) entry which is preliminary data.</text>
</comment>
<feature type="region of interest" description="Disordered" evidence="5">
    <location>
        <begin position="237"/>
        <end position="335"/>
    </location>
</feature>
<dbReference type="Gene3D" id="3.30.1490.120">
    <property type="entry name" value="RNA polymerase Rpb7-like, N-terminal domain"/>
    <property type="match status" value="1"/>
</dbReference>
<dbReference type="GO" id="GO:0006362">
    <property type="term" value="P:transcription elongation by RNA polymerase I"/>
    <property type="evidence" value="ECO:0007669"/>
    <property type="project" value="TreeGrafter"/>
</dbReference>
<comment type="subcellular location">
    <subcellularLocation>
        <location evidence="1">Nucleus</location>
    </subcellularLocation>
</comment>
<dbReference type="Proteomes" id="UP001063166">
    <property type="component" value="Unassembled WGS sequence"/>
</dbReference>
<proteinExistence type="predicted"/>
<dbReference type="Gene3D" id="2.40.50.1060">
    <property type="match status" value="1"/>
</dbReference>
<evidence type="ECO:0000256" key="5">
    <source>
        <dbReference type="SAM" id="MobiDB-lite"/>
    </source>
</evidence>
<keyword evidence="3" id="KW-0804">Transcription</keyword>
<feature type="region of interest" description="Disordered" evidence="5">
    <location>
        <begin position="1"/>
        <end position="39"/>
    </location>
</feature>
<dbReference type="AlphaFoldDB" id="A0A9P3UMU1"/>
<feature type="compositionally biased region" description="Acidic residues" evidence="5">
    <location>
        <begin position="270"/>
        <end position="283"/>
    </location>
</feature>
<dbReference type="Pfam" id="PF17875">
    <property type="entry name" value="RPA43_OB"/>
    <property type="match status" value="1"/>
</dbReference>
<evidence type="ECO:0000256" key="4">
    <source>
        <dbReference type="ARBA" id="ARBA00023242"/>
    </source>
</evidence>
<accession>A0A9P3UMU1</accession>
<dbReference type="PANTHER" id="PTHR12709">
    <property type="entry name" value="DNA-DIRECTED RNA POLYMERASE II, III"/>
    <property type="match status" value="1"/>
</dbReference>
<reference evidence="7" key="1">
    <citation type="submission" date="2022-07" db="EMBL/GenBank/DDBJ databases">
        <title>The genome of Lyophyllum shimeji provides insight into the initial evolution of ectomycorrhizal fungal genome.</title>
        <authorList>
            <person name="Kobayashi Y."/>
            <person name="Shibata T."/>
            <person name="Hirakawa H."/>
            <person name="Shigenobu S."/>
            <person name="Nishiyama T."/>
            <person name="Yamada A."/>
            <person name="Hasebe M."/>
            <person name="Kawaguchi M."/>
        </authorList>
    </citation>
    <scope>NUCLEOTIDE SEQUENCE</scope>
    <source>
        <strain evidence="7">AT787</strain>
    </source>
</reference>
<dbReference type="EMBL" id="BRPK01000004">
    <property type="protein sequence ID" value="GLB37135.1"/>
    <property type="molecule type" value="Genomic_DNA"/>
</dbReference>
<feature type="domain" description="RPA43 OB" evidence="6">
    <location>
        <begin position="120"/>
        <end position="237"/>
    </location>
</feature>
<name>A0A9P3UMU1_LYOSH</name>
<dbReference type="InterPro" id="IPR041901">
    <property type="entry name" value="RNAP_I_Rpa43_N"/>
</dbReference>
<dbReference type="CDD" id="cd04328">
    <property type="entry name" value="RNAP_I_Rpa43_N"/>
    <property type="match status" value="1"/>
</dbReference>
<dbReference type="GO" id="GO:0006352">
    <property type="term" value="P:DNA-templated transcription initiation"/>
    <property type="evidence" value="ECO:0007669"/>
    <property type="project" value="InterPro"/>
</dbReference>
<organism evidence="7 8">
    <name type="scientific">Lyophyllum shimeji</name>
    <name type="common">Hon-shimeji</name>
    <name type="synonym">Tricholoma shimeji</name>
    <dbReference type="NCBI Taxonomy" id="47721"/>
    <lineage>
        <taxon>Eukaryota</taxon>
        <taxon>Fungi</taxon>
        <taxon>Dikarya</taxon>
        <taxon>Basidiomycota</taxon>
        <taxon>Agaricomycotina</taxon>
        <taxon>Agaricomycetes</taxon>
        <taxon>Agaricomycetidae</taxon>
        <taxon>Agaricales</taxon>
        <taxon>Tricholomatineae</taxon>
        <taxon>Lyophyllaceae</taxon>
        <taxon>Lyophyllum</taxon>
    </lineage>
</organism>
<dbReference type="GO" id="GO:0005736">
    <property type="term" value="C:RNA polymerase I complex"/>
    <property type="evidence" value="ECO:0007669"/>
    <property type="project" value="TreeGrafter"/>
</dbReference>
<dbReference type="InterPro" id="IPR045113">
    <property type="entry name" value="Rpb7-like"/>
</dbReference>
<evidence type="ECO:0000256" key="2">
    <source>
        <dbReference type="ARBA" id="ARBA00022478"/>
    </source>
</evidence>
<evidence type="ECO:0000313" key="7">
    <source>
        <dbReference type="EMBL" id="GLB37135.1"/>
    </source>
</evidence>
<keyword evidence="2" id="KW-0240">DNA-directed RNA polymerase</keyword>
<evidence type="ECO:0000313" key="8">
    <source>
        <dbReference type="Proteomes" id="UP001063166"/>
    </source>
</evidence>
<gene>
    <name evidence="7" type="ORF">LshimejAT787_0401860</name>
</gene>
<evidence type="ECO:0000256" key="3">
    <source>
        <dbReference type="ARBA" id="ARBA00023163"/>
    </source>
</evidence>